<feature type="region of interest" description="Disordered" evidence="1">
    <location>
        <begin position="183"/>
        <end position="260"/>
    </location>
</feature>
<feature type="compositionally biased region" description="Acidic residues" evidence="1">
    <location>
        <begin position="192"/>
        <end position="208"/>
    </location>
</feature>
<feature type="compositionally biased region" description="Polar residues" evidence="1">
    <location>
        <begin position="237"/>
        <end position="247"/>
    </location>
</feature>
<organism evidence="2 3">
    <name type="scientific">Apiospora arundinis</name>
    <dbReference type="NCBI Taxonomy" id="335852"/>
    <lineage>
        <taxon>Eukaryota</taxon>
        <taxon>Fungi</taxon>
        <taxon>Dikarya</taxon>
        <taxon>Ascomycota</taxon>
        <taxon>Pezizomycotina</taxon>
        <taxon>Sordariomycetes</taxon>
        <taxon>Xylariomycetidae</taxon>
        <taxon>Amphisphaeriales</taxon>
        <taxon>Apiosporaceae</taxon>
        <taxon>Apiospora</taxon>
    </lineage>
</organism>
<reference evidence="2 3" key="1">
    <citation type="journal article" date="2024" name="IMA Fungus">
        <title>Apiospora arundinis, a panoply of carbohydrate-active enzymes and secondary metabolites.</title>
        <authorList>
            <person name="Sorensen T."/>
            <person name="Petersen C."/>
            <person name="Muurmann A.T."/>
            <person name="Christiansen J.V."/>
            <person name="Brundto M.L."/>
            <person name="Overgaard C.K."/>
            <person name="Boysen A.T."/>
            <person name="Wollenberg R.D."/>
            <person name="Larsen T.O."/>
            <person name="Sorensen J.L."/>
            <person name="Nielsen K.L."/>
            <person name="Sondergaard T.E."/>
        </authorList>
    </citation>
    <scope>NUCLEOTIDE SEQUENCE [LARGE SCALE GENOMIC DNA]</scope>
    <source>
        <strain evidence="2 3">AAU 773</strain>
    </source>
</reference>
<feature type="compositionally biased region" description="Polar residues" evidence="1">
    <location>
        <begin position="322"/>
        <end position="343"/>
    </location>
</feature>
<protein>
    <submittedName>
        <fullName evidence="2">Uncharacterized protein</fullName>
    </submittedName>
</protein>
<dbReference type="EMBL" id="JAPCWZ010000004">
    <property type="protein sequence ID" value="KAK8868035.1"/>
    <property type="molecule type" value="Genomic_DNA"/>
</dbReference>
<accession>A0ABR2ITR2</accession>
<comment type="caution">
    <text evidence="2">The sequence shown here is derived from an EMBL/GenBank/DDBJ whole genome shotgun (WGS) entry which is preliminary data.</text>
</comment>
<sequence>MCTGTVYHLTRCGHCIAHYSSHCRLYQATHPPQEPKYDTLIPEPHEKPCPEIRGANDKPAPIVRLDDSCARCMPRVHQWKVEAHKRYLAERVTSQAHEHQLNGDRLAAAVMRNKRLELDRGAQEQIAAIDWSIIPAVEPVFPRPGWTVEDDRGLYAMWIGYQLVWGGDEESLLELRYMYKEHEEKKRQKEEEAQEEVEEEEEDDDDSDYSYYSNSLETRTGYHVSENEYEDQDDQMGRNSRNTQSSHEYPRQLRKQKGREVLGESEFFSFSNLEDSQDGRDEAYHIANNEDDDDDIWFRAGQAQPQDGRTTITDSVPERSHINSQWTPNIARPANQSRRTSVQAVRGSKKKYDLRPFIPSQHQTR</sequence>
<keyword evidence="3" id="KW-1185">Reference proteome</keyword>
<evidence type="ECO:0000313" key="3">
    <source>
        <dbReference type="Proteomes" id="UP001390339"/>
    </source>
</evidence>
<gene>
    <name evidence="2" type="ORF">PGQ11_006613</name>
</gene>
<proteinExistence type="predicted"/>
<evidence type="ECO:0000256" key="1">
    <source>
        <dbReference type="SAM" id="MobiDB-lite"/>
    </source>
</evidence>
<evidence type="ECO:0000313" key="2">
    <source>
        <dbReference type="EMBL" id="KAK8868035.1"/>
    </source>
</evidence>
<name>A0ABR2ITR2_9PEZI</name>
<dbReference type="Proteomes" id="UP001390339">
    <property type="component" value="Unassembled WGS sequence"/>
</dbReference>
<feature type="region of interest" description="Disordered" evidence="1">
    <location>
        <begin position="319"/>
        <end position="365"/>
    </location>
</feature>